<dbReference type="InterPro" id="IPR014284">
    <property type="entry name" value="RNA_pol_sigma-70_dom"/>
</dbReference>
<evidence type="ECO:0000313" key="8">
    <source>
        <dbReference type="EMBL" id="GAA1802992.1"/>
    </source>
</evidence>
<dbReference type="Pfam" id="PF08281">
    <property type="entry name" value="Sigma70_r4_2"/>
    <property type="match status" value="1"/>
</dbReference>
<dbReference type="InterPro" id="IPR036388">
    <property type="entry name" value="WH-like_DNA-bd_sf"/>
</dbReference>
<dbReference type="Gene3D" id="1.10.1740.10">
    <property type="match status" value="1"/>
</dbReference>
<organism evidence="8 9">
    <name type="scientific">Nostocoides veronense</name>
    <dbReference type="NCBI Taxonomy" id="330836"/>
    <lineage>
        <taxon>Bacteria</taxon>
        <taxon>Bacillati</taxon>
        <taxon>Actinomycetota</taxon>
        <taxon>Actinomycetes</taxon>
        <taxon>Micrococcales</taxon>
        <taxon>Intrasporangiaceae</taxon>
        <taxon>Nostocoides</taxon>
    </lineage>
</organism>
<dbReference type="InterPro" id="IPR007627">
    <property type="entry name" value="RNA_pol_sigma70_r2"/>
</dbReference>
<evidence type="ECO:0000256" key="4">
    <source>
        <dbReference type="ARBA" id="ARBA00023125"/>
    </source>
</evidence>
<sequence>MANGVSGSAADEAAVREVYRANYGMLAGWCAQLVGDRDLAHDVATEAFVRLLAHWGTVAEPRAWLYTAAANIIRDHWRKKSREQVAYGKVGHDIETGSEHDLARDLSVRDAVQSLPDRLRTAVMLHYFADLSIAQVAGQLGKSEGAVKRDLWDARQRLAARLEGAR</sequence>
<keyword evidence="3" id="KW-0731">Sigma factor</keyword>
<dbReference type="InterPro" id="IPR039425">
    <property type="entry name" value="RNA_pol_sigma-70-like"/>
</dbReference>
<dbReference type="SUPFAM" id="SSF88946">
    <property type="entry name" value="Sigma2 domain of RNA polymerase sigma factors"/>
    <property type="match status" value="1"/>
</dbReference>
<comment type="caution">
    <text evidence="8">The sequence shown here is derived from an EMBL/GenBank/DDBJ whole genome shotgun (WGS) entry which is preliminary data.</text>
</comment>
<evidence type="ECO:0000256" key="2">
    <source>
        <dbReference type="ARBA" id="ARBA00023015"/>
    </source>
</evidence>
<dbReference type="PANTHER" id="PTHR43133:SF8">
    <property type="entry name" value="RNA POLYMERASE SIGMA FACTOR HI_1459-RELATED"/>
    <property type="match status" value="1"/>
</dbReference>
<reference evidence="8 9" key="1">
    <citation type="journal article" date="2019" name="Int. J. Syst. Evol. Microbiol.">
        <title>The Global Catalogue of Microorganisms (GCM) 10K type strain sequencing project: providing services to taxonomists for standard genome sequencing and annotation.</title>
        <authorList>
            <consortium name="The Broad Institute Genomics Platform"/>
            <consortium name="The Broad Institute Genome Sequencing Center for Infectious Disease"/>
            <person name="Wu L."/>
            <person name="Ma J."/>
        </authorList>
    </citation>
    <scope>NUCLEOTIDE SEQUENCE [LARGE SCALE GENOMIC DNA]</scope>
    <source>
        <strain evidence="8 9">JCM 15592</strain>
    </source>
</reference>
<accession>A0ABN2LYI2</accession>
<dbReference type="RefSeq" id="WP_344086791.1">
    <property type="nucleotide sequence ID" value="NZ_BAAAPO010000043.1"/>
</dbReference>
<dbReference type="Proteomes" id="UP001499938">
    <property type="component" value="Unassembled WGS sequence"/>
</dbReference>
<dbReference type="InterPro" id="IPR013324">
    <property type="entry name" value="RNA_pol_sigma_r3/r4-like"/>
</dbReference>
<evidence type="ECO:0000256" key="5">
    <source>
        <dbReference type="ARBA" id="ARBA00023163"/>
    </source>
</evidence>
<dbReference type="InterPro" id="IPR013249">
    <property type="entry name" value="RNA_pol_sigma70_r4_t2"/>
</dbReference>
<keyword evidence="5" id="KW-0804">Transcription</keyword>
<dbReference type="EMBL" id="BAAAPO010000043">
    <property type="protein sequence ID" value="GAA1802992.1"/>
    <property type="molecule type" value="Genomic_DNA"/>
</dbReference>
<dbReference type="SUPFAM" id="SSF88659">
    <property type="entry name" value="Sigma3 and sigma4 domains of RNA polymerase sigma factors"/>
    <property type="match status" value="1"/>
</dbReference>
<feature type="domain" description="RNA polymerase sigma factor 70 region 4 type 2" evidence="7">
    <location>
        <begin position="107"/>
        <end position="158"/>
    </location>
</feature>
<evidence type="ECO:0000313" key="9">
    <source>
        <dbReference type="Proteomes" id="UP001499938"/>
    </source>
</evidence>
<evidence type="ECO:0000256" key="1">
    <source>
        <dbReference type="ARBA" id="ARBA00010641"/>
    </source>
</evidence>
<dbReference type="NCBIfam" id="TIGR02937">
    <property type="entry name" value="sigma70-ECF"/>
    <property type="match status" value="1"/>
</dbReference>
<dbReference type="Pfam" id="PF04542">
    <property type="entry name" value="Sigma70_r2"/>
    <property type="match status" value="1"/>
</dbReference>
<dbReference type="InterPro" id="IPR013325">
    <property type="entry name" value="RNA_pol_sigma_r2"/>
</dbReference>
<keyword evidence="2" id="KW-0805">Transcription regulation</keyword>
<feature type="domain" description="RNA polymerase sigma-70 region 2" evidence="6">
    <location>
        <begin position="19"/>
        <end position="82"/>
    </location>
</feature>
<name>A0ABN2LYI2_9MICO</name>
<keyword evidence="9" id="KW-1185">Reference proteome</keyword>
<dbReference type="PANTHER" id="PTHR43133">
    <property type="entry name" value="RNA POLYMERASE ECF-TYPE SIGMA FACTO"/>
    <property type="match status" value="1"/>
</dbReference>
<gene>
    <name evidence="8" type="ORF">GCM10009811_28340</name>
</gene>
<protein>
    <submittedName>
        <fullName evidence="8">RNA polymerase sigma factor</fullName>
    </submittedName>
</protein>
<evidence type="ECO:0000259" key="6">
    <source>
        <dbReference type="Pfam" id="PF04542"/>
    </source>
</evidence>
<comment type="similarity">
    <text evidence="1">Belongs to the sigma-70 factor family. ECF subfamily.</text>
</comment>
<evidence type="ECO:0000259" key="7">
    <source>
        <dbReference type="Pfam" id="PF08281"/>
    </source>
</evidence>
<keyword evidence="4" id="KW-0238">DNA-binding</keyword>
<dbReference type="CDD" id="cd06171">
    <property type="entry name" value="Sigma70_r4"/>
    <property type="match status" value="1"/>
</dbReference>
<proteinExistence type="inferred from homology"/>
<dbReference type="Gene3D" id="1.10.10.10">
    <property type="entry name" value="Winged helix-like DNA-binding domain superfamily/Winged helix DNA-binding domain"/>
    <property type="match status" value="1"/>
</dbReference>
<evidence type="ECO:0000256" key="3">
    <source>
        <dbReference type="ARBA" id="ARBA00023082"/>
    </source>
</evidence>